<feature type="transmembrane region" description="Helical" evidence="1">
    <location>
        <begin position="216"/>
        <end position="239"/>
    </location>
</feature>
<feature type="transmembrane region" description="Helical" evidence="1">
    <location>
        <begin position="20"/>
        <end position="43"/>
    </location>
</feature>
<name>A0A4Q4ZFX6_9ACTN</name>
<dbReference type="OrthoDB" id="9813172at2"/>
<sequence length="264" mass="29424">MSTWADERRPRPTDTRSMNSFHAFSTSHFVMLALFVAGIWPVVRLGRRYHDDPHSPAARRVSRIFAIAIPCFTIPLQLVDLLPGQYSFRSSLPLQLCDLAWIVATLALWTHHRYVVALTYYWGLVLTTQALITPSLTTGFPSPKFIAFWGSHILIVWAAIFLVFGLGLAPRWRDYATTVATTAAWAVTVYVFNVAASTNYGYLNAKPASASLLDFLGPWPTYVVAEIAIIATVWALMTWPWERVRRARAASPTPPASAPSGSSR</sequence>
<dbReference type="Proteomes" id="UP000295198">
    <property type="component" value="Unassembled WGS sequence"/>
</dbReference>
<evidence type="ECO:0000256" key="1">
    <source>
        <dbReference type="SAM" id="Phobius"/>
    </source>
</evidence>
<dbReference type="Pfam" id="PF14808">
    <property type="entry name" value="TMEM164"/>
    <property type="match status" value="1"/>
</dbReference>
<dbReference type="AlphaFoldDB" id="A0A4Q4ZFX6"/>
<organism evidence="2 3">
    <name type="scientific">Nocardioides guangzhouensis</name>
    <dbReference type="NCBI Taxonomy" id="2497878"/>
    <lineage>
        <taxon>Bacteria</taxon>
        <taxon>Bacillati</taxon>
        <taxon>Actinomycetota</taxon>
        <taxon>Actinomycetes</taxon>
        <taxon>Propionibacteriales</taxon>
        <taxon>Nocardioidaceae</taxon>
        <taxon>Nocardioides</taxon>
    </lineage>
</organism>
<reference evidence="2 3" key="1">
    <citation type="submission" date="2019-01" db="EMBL/GenBank/DDBJ databases">
        <title>Nocardioides guangzhouensis sp. nov., an actinobacterium isolated from soil.</title>
        <authorList>
            <person name="Fu Y."/>
            <person name="Cai Y."/>
            <person name="Lin Z."/>
            <person name="Chen P."/>
        </authorList>
    </citation>
    <scope>NUCLEOTIDE SEQUENCE [LARGE SCALE GENOMIC DNA]</scope>
    <source>
        <strain evidence="2 3">130</strain>
    </source>
</reference>
<dbReference type="EMBL" id="SDKM01000008">
    <property type="protein sequence ID" value="RYP87080.1"/>
    <property type="molecule type" value="Genomic_DNA"/>
</dbReference>
<dbReference type="InterPro" id="IPR011737">
    <property type="entry name" value="CHP02206_TP0381"/>
</dbReference>
<keyword evidence="1" id="KW-0472">Membrane</keyword>
<gene>
    <name evidence="2" type="ORF">EKO23_07365</name>
</gene>
<protein>
    <submittedName>
        <fullName evidence="2">TIGR02206 family membrane protein</fullName>
    </submittedName>
</protein>
<comment type="caution">
    <text evidence="2">The sequence shown here is derived from an EMBL/GenBank/DDBJ whole genome shotgun (WGS) entry which is preliminary data.</text>
</comment>
<proteinExistence type="predicted"/>
<feature type="transmembrane region" description="Helical" evidence="1">
    <location>
        <begin position="92"/>
        <end position="109"/>
    </location>
</feature>
<evidence type="ECO:0000313" key="2">
    <source>
        <dbReference type="EMBL" id="RYP87080.1"/>
    </source>
</evidence>
<keyword evidence="1" id="KW-1133">Transmembrane helix</keyword>
<feature type="transmembrane region" description="Helical" evidence="1">
    <location>
        <begin position="146"/>
        <end position="168"/>
    </location>
</feature>
<keyword evidence="1" id="KW-0812">Transmembrane</keyword>
<accession>A0A4Q4ZFX6</accession>
<evidence type="ECO:0000313" key="3">
    <source>
        <dbReference type="Proteomes" id="UP000295198"/>
    </source>
</evidence>
<feature type="transmembrane region" description="Helical" evidence="1">
    <location>
        <begin position="175"/>
        <end position="196"/>
    </location>
</feature>
<feature type="transmembrane region" description="Helical" evidence="1">
    <location>
        <begin position="121"/>
        <end position="140"/>
    </location>
</feature>
<keyword evidence="3" id="KW-1185">Reference proteome</keyword>
<dbReference type="NCBIfam" id="TIGR02206">
    <property type="entry name" value="intg_mem_TP0381"/>
    <property type="match status" value="1"/>
</dbReference>